<proteinExistence type="predicted"/>
<organism evidence="1 2">
    <name type="scientific">Eretmocerus hayati</name>
    <dbReference type="NCBI Taxonomy" id="131215"/>
    <lineage>
        <taxon>Eukaryota</taxon>
        <taxon>Metazoa</taxon>
        <taxon>Ecdysozoa</taxon>
        <taxon>Arthropoda</taxon>
        <taxon>Hexapoda</taxon>
        <taxon>Insecta</taxon>
        <taxon>Pterygota</taxon>
        <taxon>Neoptera</taxon>
        <taxon>Endopterygota</taxon>
        <taxon>Hymenoptera</taxon>
        <taxon>Apocrita</taxon>
        <taxon>Proctotrupomorpha</taxon>
        <taxon>Chalcidoidea</taxon>
        <taxon>Aphelinidae</taxon>
        <taxon>Aphelininae</taxon>
        <taxon>Eretmocerus</taxon>
    </lineage>
</organism>
<dbReference type="EMBL" id="CM056741">
    <property type="protein sequence ID" value="KAJ8682325.1"/>
    <property type="molecule type" value="Genomic_DNA"/>
</dbReference>
<evidence type="ECO:0000313" key="2">
    <source>
        <dbReference type="Proteomes" id="UP001239111"/>
    </source>
</evidence>
<reference evidence="1" key="1">
    <citation type="submission" date="2023-04" db="EMBL/GenBank/DDBJ databases">
        <title>A chromosome-level genome assembly of the parasitoid wasp Eretmocerus hayati.</title>
        <authorList>
            <person name="Zhong Y."/>
            <person name="Liu S."/>
            <person name="Liu Y."/>
        </authorList>
    </citation>
    <scope>NUCLEOTIDE SEQUENCE</scope>
    <source>
        <strain evidence="1">ZJU_SS_LIU_2023</strain>
    </source>
</reference>
<protein>
    <submittedName>
        <fullName evidence="1">Uncharacterized protein</fullName>
    </submittedName>
</protein>
<keyword evidence="2" id="KW-1185">Reference proteome</keyword>
<comment type="caution">
    <text evidence="1">The sequence shown here is derived from an EMBL/GenBank/DDBJ whole genome shotgun (WGS) entry which is preliminary data.</text>
</comment>
<evidence type="ECO:0000313" key="1">
    <source>
        <dbReference type="EMBL" id="KAJ8682325.1"/>
    </source>
</evidence>
<accession>A0ACC2PFX0</accession>
<name>A0ACC2PFX0_9HYME</name>
<gene>
    <name evidence="1" type="ORF">QAD02_018117</name>
</gene>
<sequence>MLTICNCRNALQSILHWHGIGNPLDGRLIHQVPDQERLYRVNCSAQLLPGKIAAGYLRRAGIPGDPFSYLPRQPASTLPGEGAVHGSNARSGVDFDRQIDEVQKQIDQRSIELNRLTAKVHAAHRVARYPAAESRLPWWLITLDVVKGSHYEKVANLSLGFWVEVERKASIPDPRGPTCAIPKPSPLKERLAEPCDNVPGLCRLTLPLNCNTTTIVAPSPVSDASPAEKNYPSLGQRLEAIARRVITRNKRRPASSAAVATLHPKT</sequence>
<dbReference type="Proteomes" id="UP001239111">
    <property type="component" value="Chromosome 1"/>
</dbReference>